<dbReference type="EMBL" id="UINC01137901">
    <property type="protein sequence ID" value="SVD23520.1"/>
    <property type="molecule type" value="Genomic_DNA"/>
</dbReference>
<name>A0A382TN92_9ZZZZ</name>
<dbReference type="AlphaFoldDB" id="A0A382TN92"/>
<gene>
    <name evidence="2" type="ORF">METZ01_LOCUS376374</name>
</gene>
<evidence type="ECO:0000313" key="2">
    <source>
        <dbReference type="EMBL" id="SVD23520.1"/>
    </source>
</evidence>
<keyword evidence="1" id="KW-0472">Membrane</keyword>
<sequence>MRTNRFVLWLGLLVIATLSVGALAFLLLRREGVKMRENAEQSRLMANEATSRAKLYHEMSRQSRAMAEYAEQAAEDSLAIRARTVADNMDLTMADLKEGLMSGLRALPEKNRTEGLSSWTNSNNWVDQCFVWGAKEGLSFPAGKKPADLSQLRDEKTGDWKREWLARNPTFWFQSDDQAGQAKGESNLSGGSEVADIIASPSQQTELSQNDLQSQ</sequence>
<keyword evidence="1" id="KW-1133">Transmembrane helix</keyword>
<proteinExistence type="predicted"/>
<reference evidence="2" key="1">
    <citation type="submission" date="2018-05" db="EMBL/GenBank/DDBJ databases">
        <authorList>
            <person name="Lanie J.A."/>
            <person name="Ng W.-L."/>
            <person name="Kazmierczak K.M."/>
            <person name="Andrzejewski T.M."/>
            <person name="Davidsen T.M."/>
            <person name="Wayne K.J."/>
            <person name="Tettelin H."/>
            <person name="Glass J.I."/>
            <person name="Rusch D."/>
            <person name="Podicherti R."/>
            <person name="Tsui H.-C.T."/>
            <person name="Winkler M.E."/>
        </authorList>
    </citation>
    <scope>NUCLEOTIDE SEQUENCE</scope>
</reference>
<evidence type="ECO:0000256" key="1">
    <source>
        <dbReference type="SAM" id="Phobius"/>
    </source>
</evidence>
<organism evidence="2">
    <name type="scientific">marine metagenome</name>
    <dbReference type="NCBI Taxonomy" id="408172"/>
    <lineage>
        <taxon>unclassified sequences</taxon>
        <taxon>metagenomes</taxon>
        <taxon>ecological metagenomes</taxon>
    </lineage>
</organism>
<keyword evidence="1" id="KW-0812">Transmembrane</keyword>
<accession>A0A382TN92</accession>
<feature type="non-terminal residue" evidence="2">
    <location>
        <position position="215"/>
    </location>
</feature>
<protein>
    <submittedName>
        <fullName evidence="2">Uncharacterized protein</fullName>
    </submittedName>
</protein>
<feature type="transmembrane region" description="Helical" evidence="1">
    <location>
        <begin position="6"/>
        <end position="28"/>
    </location>
</feature>